<name>A0ABS2RC36_9BACI</name>
<dbReference type="InterPro" id="IPR024438">
    <property type="entry name" value="Staygreen"/>
</dbReference>
<sequence length="161" mass="18856">MNKLQTKHFSVTILPPATVYHPVDGRKYTFILSDHSSNRYLAIGYKYALNLLNVHHDQEDILTAEWRPELGEYVMKGNICLSDKENDVFAVREKLKQYEKMLPEAISFIIHADRSFYSHVPWLLDAPIYMEFTSLDRHVRTTQYMGTPRQYLNNKKTQASS</sequence>
<keyword evidence="3" id="KW-1185">Reference proteome</keyword>
<evidence type="ECO:0000259" key="1">
    <source>
        <dbReference type="Pfam" id="PF12638"/>
    </source>
</evidence>
<feature type="domain" description="Staygreen protein" evidence="1">
    <location>
        <begin position="4"/>
        <end position="151"/>
    </location>
</feature>
<organism evidence="2 3">
    <name type="scientific">Siminovitchia thermophila</name>
    <dbReference type="NCBI Taxonomy" id="1245522"/>
    <lineage>
        <taxon>Bacteria</taxon>
        <taxon>Bacillati</taxon>
        <taxon>Bacillota</taxon>
        <taxon>Bacilli</taxon>
        <taxon>Bacillales</taxon>
        <taxon>Bacillaceae</taxon>
        <taxon>Siminovitchia</taxon>
    </lineage>
</organism>
<evidence type="ECO:0000313" key="2">
    <source>
        <dbReference type="EMBL" id="MBM7716895.1"/>
    </source>
</evidence>
<protein>
    <recommendedName>
        <fullName evidence="1">Staygreen protein domain-containing protein</fullName>
    </recommendedName>
</protein>
<dbReference type="EMBL" id="JAFBFH010000034">
    <property type="protein sequence ID" value="MBM7716895.1"/>
    <property type="molecule type" value="Genomic_DNA"/>
</dbReference>
<gene>
    <name evidence="2" type="ORF">JOC94_003919</name>
</gene>
<reference evidence="2 3" key="1">
    <citation type="submission" date="2021-01" db="EMBL/GenBank/DDBJ databases">
        <title>Genomic Encyclopedia of Type Strains, Phase IV (KMG-IV): sequencing the most valuable type-strain genomes for metagenomic binning, comparative biology and taxonomic classification.</title>
        <authorList>
            <person name="Goeker M."/>
        </authorList>
    </citation>
    <scope>NUCLEOTIDE SEQUENCE [LARGE SCALE GENOMIC DNA]</scope>
    <source>
        <strain evidence="2 3">DSM 105453</strain>
    </source>
</reference>
<evidence type="ECO:0000313" key="3">
    <source>
        <dbReference type="Proteomes" id="UP000823485"/>
    </source>
</evidence>
<dbReference type="Proteomes" id="UP000823485">
    <property type="component" value="Unassembled WGS sequence"/>
</dbReference>
<dbReference type="Pfam" id="PF12638">
    <property type="entry name" value="Staygreen"/>
    <property type="match status" value="1"/>
</dbReference>
<accession>A0ABS2RC36</accession>
<comment type="caution">
    <text evidence="2">The sequence shown here is derived from an EMBL/GenBank/DDBJ whole genome shotgun (WGS) entry which is preliminary data.</text>
</comment>
<proteinExistence type="predicted"/>
<dbReference type="RefSeq" id="WP_077113448.1">
    <property type="nucleotide sequence ID" value="NZ_JAFBFH010000034.1"/>
</dbReference>